<evidence type="ECO:0000313" key="1">
    <source>
        <dbReference type="EMBL" id="XBT98096.1"/>
    </source>
</evidence>
<dbReference type="EMBL" id="CP157965">
    <property type="protein sequence ID" value="XBT98096.1"/>
    <property type="molecule type" value="Genomic_DNA"/>
</dbReference>
<dbReference type="AlphaFoldDB" id="A0AAU7S6W3"/>
<keyword evidence="1" id="KW-0614">Plasmid</keyword>
<geneLocation type="plasmid" evidence="1">
    <name>unnamed5</name>
</geneLocation>
<name>A0AAU7S6W3_9HYPH</name>
<dbReference type="RefSeq" id="WP_349963375.1">
    <property type="nucleotide sequence ID" value="NZ_CP157965.1"/>
</dbReference>
<accession>A0AAU7S6W3</accession>
<protein>
    <submittedName>
        <fullName evidence="1">Uncharacterized protein</fullName>
    </submittedName>
</protein>
<reference evidence="1" key="1">
    <citation type="submission" date="2024-06" db="EMBL/GenBank/DDBJ databases">
        <authorList>
            <person name="Li T."/>
            <person name="Gao R."/>
        </authorList>
    </citation>
    <scope>NUCLEOTIDE SEQUENCE</scope>
    <source>
        <strain evidence="1">ZPR3</strain>
        <plasmid evidence="1">unnamed5</plasmid>
    </source>
</reference>
<organism evidence="1">
    <name type="scientific">Rhizobium sp. ZPR3</name>
    <dbReference type="NCBI Taxonomy" id="3158967"/>
    <lineage>
        <taxon>Bacteria</taxon>
        <taxon>Pseudomonadati</taxon>
        <taxon>Pseudomonadota</taxon>
        <taxon>Alphaproteobacteria</taxon>
        <taxon>Hyphomicrobiales</taxon>
        <taxon>Rhizobiaceae</taxon>
        <taxon>Rhizobium/Agrobacterium group</taxon>
        <taxon>Rhizobium</taxon>
    </lineage>
</organism>
<sequence length="123" mass="14234">MIDILIVNGALVLIRDKIANCTFIKGLIRKVLLQLVDNRVGLGGLFQRPICMPLEFLSLIRGQMTDLLTHHFEHFSENIRRNLNIGHEISRYSRRSQLYFRRFPLSAKVVNISKLTYSECHPA</sequence>
<gene>
    <name evidence="1" type="ORF">ABM479_35225</name>
</gene>
<proteinExistence type="predicted"/>